<keyword evidence="1" id="KW-0472">Membrane</keyword>
<dbReference type="Proteomes" id="UP001232001">
    <property type="component" value="Chromosome"/>
</dbReference>
<feature type="transmembrane region" description="Helical" evidence="1">
    <location>
        <begin position="66"/>
        <end position="85"/>
    </location>
</feature>
<evidence type="ECO:0000256" key="1">
    <source>
        <dbReference type="SAM" id="Phobius"/>
    </source>
</evidence>
<evidence type="ECO:0000313" key="2">
    <source>
        <dbReference type="EMBL" id="WGH74387.1"/>
    </source>
</evidence>
<evidence type="ECO:0000313" key="3">
    <source>
        <dbReference type="Proteomes" id="UP001232001"/>
    </source>
</evidence>
<protein>
    <submittedName>
        <fullName evidence="2">Uncharacterized protein</fullName>
    </submittedName>
</protein>
<keyword evidence="1" id="KW-0812">Transmembrane</keyword>
<dbReference type="RefSeq" id="WP_279650268.1">
    <property type="nucleotide sequence ID" value="NZ_CP122539.1"/>
</dbReference>
<feature type="transmembrane region" description="Helical" evidence="1">
    <location>
        <begin position="91"/>
        <end position="114"/>
    </location>
</feature>
<keyword evidence="3" id="KW-1185">Reference proteome</keyword>
<keyword evidence="1" id="KW-1133">Transmembrane helix</keyword>
<reference evidence="2 3" key="1">
    <citation type="submission" date="2023-04" db="EMBL/GenBank/DDBJ databases">
        <title>Tenacibaculum tangerinum sp. nov., isolated from sea tidal flat of South Korea.</title>
        <authorList>
            <person name="Lee S.H."/>
            <person name="Kim J.-J."/>
        </authorList>
    </citation>
    <scope>NUCLEOTIDE SEQUENCE [LARGE SCALE GENOMIC DNA]</scope>
    <source>
        <strain evidence="2 3">GRR-S3-23</strain>
    </source>
</reference>
<accession>A0ABY8L170</accession>
<gene>
    <name evidence="2" type="ORF">P8625_09715</name>
</gene>
<sequence length="133" mass="14785">MKTVITCILLLFSYSINSQSLSKRQIYKLNALNVKTNELNLNNLNIQKDLNEILILEKKRKTNKTVAIVLSSIAVSGILLGGALYSQDDGLSEVFGATFMVGGAVYGGISIPFWTSSKKRKKERDKLLQLFND</sequence>
<name>A0ABY8L170_9FLAO</name>
<proteinExistence type="predicted"/>
<organism evidence="2 3">
    <name type="scientific">Tenacibaculum tangerinum</name>
    <dbReference type="NCBI Taxonomy" id="3038772"/>
    <lineage>
        <taxon>Bacteria</taxon>
        <taxon>Pseudomonadati</taxon>
        <taxon>Bacteroidota</taxon>
        <taxon>Flavobacteriia</taxon>
        <taxon>Flavobacteriales</taxon>
        <taxon>Flavobacteriaceae</taxon>
        <taxon>Tenacibaculum</taxon>
    </lineage>
</organism>
<dbReference type="EMBL" id="CP122539">
    <property type="protein sequence ID" value="WGH74387.1"/>
    <property type="molecule type" value="Genomic_DNA"/>
</dbReference>